<geneLocation type="chloroplast" evidence="1"/>
<name>A0A1Z1MD74_9FLOR</name>
<dbReference type="AlphaFoldDB" id="A0A1Z1MD74"/>
<evidence type="ECO:0000313" key="1">
    <source>
        <dbReference type="EMBL" id="ARW63879.1"/>
    </source>
</evidence>
<keyword evidence="1" id="KW-0150">Chloroplast</keyword>
<accession>A0A1Z1MD74</accession>
<dbReference type="EMBL" id="MF101430">
    <property type="protein sequence ID" value="ARW63879.1"/>
    <property type="molecule type" value="Genomic_DNA"/>
</dbReference>
<proteinExistence type="predicted"/>
<keyword evidence="1" id="KW-0934">Plastid</keyword>
<protein>
    <submittedName>
        <fullName evidence="1">Uncharacterized protein</fullName>
    </submittedName>
</protein>
<organism evidence="1">
    <name type="scientific">Alsidium seaforthii</name>
    <dbReference type="NCBI Taxonomy" id="2007182"/>
    <lineage>
        <taxon>Eukaryota</taxon>
        <taxon>Rhodophyta</taxon>
        <taxon>Florideophyceae</taxon>
        <taxon>Rhodymeniophycidae</taxon>
        <taxon>Ceramiales</taxon>
        <taxon>Rhodomelaceae</taxon>
        <taxon>Polysiphonioideae</taxon>
        <taxon>Alsidium</taxon>
    </lineage>
</organism>
<dbReference type="RefSeq" id="YP_009395111.1">
    <property type="nucleotide sequence ID" value="NC_035276.1"/>
</dbReference>
<sequence length="63" mass="7448">MENHYWFSCNLGDILITKLLDLRKIYDKNKADERPMNEFIKLVVNTVYGDIVSPYFYIGNTIT</sequence>
<gene>
    <name evidence="1" type="primary">orf63</name>
</gene>
<dbReference type="GeneID" id="33357087"/>
<reference evidence="1" key="1">
    <citation type="journal article" date="2017" name="J. Phycol.">
        <title>Analysis of chloroplast genomes and a supermatrix inform reclassification of the Rhodomelaceae (Rhodophyta).</title>
        <authorList>
            <person name="Diaz-Tapia P."/>
            <person name="Maggs C.A."/>
            <person name="West J.A."/>
            <person name="Verbruggen H."/>
        </authorList>
    </citation>
    <scope>NUCLEOTIDE SEQUENCE</scope>
    <source>
        <strain evidence="1">PD644</strain>
    </source>
</reference>